<name>A0ABD2I6I4_HETSC</name>
<feature type="region of interest" description="Disordered" evidence="1">
    <location>
        <begin position="179"/>
        <end position="214"/>
    </location>
</feature>
<dbReference type="EMBL" id="JBICCN010000356">
    <property type="protein sequence ID" value="KAL3074761.1"/>
    <property type="molecule type" value="Genomic_DNA"/>
</dbReference>
<feature type="chain" id="PRO_5044749251" evidence="2">
    <location>
        <begin position="17"/>
        <end position="257"/>
    </location>
</feature>
<dbReference type="Proteomes" id="UP001620645">
    <property type="component" value="Unassembled WGS sequence"/>
</dbReference>
<feature type="signal peptide" evidence="2">
    <location>
        <begin position="1"/>
        <end position="16"/>
    </location>
</feature>
<keyword evidence="4" id="KW-1185">Reference proteome</keyword>
<comment type="caution">
    <text evidence="3">The sequence shown here is derived from an EMBL/GenBank/DDBJ whole genome shotgun (WGS) entry which is preliminary data.</text>
</comment>
<reference evidence="3 4" key="1">
    <citation type="submission" date="2024-10" db="EMBL/GenBank/DDBJ databases">
        <authorList>
            <person name="Kim D."/>
        </authorList>
    </citation>
    <scope>NUCLEOTIDE SEQUENCE [LARGE SCALE GENOMIC DNA]</scope>
    <source>
        <strain evidence="3">Taebaek</strain>
    </source>
</reference>
<accession>A0ABD2I6I4</accession>
<keyword evidence="2" id="KW-0732">Signal</keyword>
<sequence>MHFCLVAVALADLVVAVAEVVAAAAVVVAAAADTVVVAGAVAEDVVAEVVAAEGAVAEAALGVEEALTEVTVVGEEDAAVEAVVAVEEGHTEDAEAVVVEQAVAEAVAMPNATAGNANLSLLPLPEVGADTHRRRVMHTRQTSCGTNLLPFPISFKEQSAVVQEATDSQPKYVIVSPIDQQQQQQQPLPDNAPQLNAQSAGNAAGDECGGGPAEQMPAPIAYPAMPLPEPMPPTNIVQIPTTPEGKCHKQPAGTSVF</sequence>
<evidence type="ECO:0000256" key="2">
    <source>
        <dbReference type="SAM" id="SignalP"/>
    </source>
</evidence>
<protein>
    <submittedName>
        <fullName evidence="3">Uncharacterized protein</fullName>
    </submittedName>
</protein>
<evidence type="ECO:0000313" key="3">
    <source>
        <dbReference type="EMBL" id="KAL3074761.1"/>
    </source>
</evidence>
<proteinExistence type="predicted"/>
<dbReference type="AlphaFoldDB" id="A0ABD2I6I4"/>
<evidence type="ECO:0000256" key="1">
    <source>
        <dbReference type="SAM" id="MobiDB-lite"/>
    </source>
</evidence>
<gene>
    <name evidence="3" type="ORF">niasHS_014206</name>
</gene>
<organism evidence="3 4">
    <name type="scientific">Heterodera schachtii</name>
    <name type="common">Sugarbeet cyst nematode worm</name>
    <name type="synonym">Tylenchus schachtii</name>
    <dbReference type="NCBI Taxonomy" id="97005"/>
    <lineage>
        <taxon>Eukaryota</taxon>
        <taxon>Metazoa</taxon>
        <taxon>Ecdysozoa</taxon>
        <taxon>Nematoda</taxon>
        <taxon>Chromadorea</taxon>
        <taxon>Rhabditida</taxon>
        <taxon>Tylenchina</taxon>
        <taxon>Tylenchomorpha</taxon>
        <taxon>Tylenchoidea</taxon>
        <taxon>Heteroderidae</taxon>
        <taxon>Heteroderinae</taxon>
        <taxon>Heterodera</taxon>
    </lineage>
</organism>
<evidence type="ECO:0000313" key="4">
    <source>
        <dbReference type="Proteomes" id="UP001620645"/>
    </source>
</evidence>